<accession>A0A854Q4V0</accession>
<feature type="domain" description="Carboxylesterase type B" evidence="5">
    <location>
        <begin position="109"/>
        <end position="626"/>
    </location>
</feature>
<evidence type="ECO:0000313" key="6">
    <source>
        <dbReference type="EMBL" id="OXG14398.1"/>
    </source>
</evidence>
<dbReference type="EC" id="3.1.1.-" evidence="3"/>
<dbReference type="InterPro" id="IPR002018">
    <property type="entry name" value="CarbesteraseB"/>
</dbReference>
<proteinExistence type="inferred from homology"/>
<dbReference type="AlphaFoldDB" id="A0A854Q4V0"/>
<evidence type="ECO:0000256" key="2">
    <source>
        <dbReference type="ARBA" id="ARBA00022801"/>
    </source>
</evidence>
<evidence type="ECO:0000256" key="3">
    <source>
        <dbReference type="RuleBase" id="RU361235"/>
    </source>
</evidence>
<dbReference type="InterPro" id="IPR019826">
    <property type="entry name" value="Carboxylesterase_B_AS"/>
</dbReference>
<evidence type="ECO:0000256" key="1">
    <source>
        <dbReference type="ARBA" id="ARBA00005964"/>
    </source>
</evidence>
<comment type="caution">
    <text evidence="6">The sequence shown here is derived from an EMBL/GenBank/DDBJ whole genome shotgun (WGS) entry which is preliminary data.</text>
</comment>
<dbReference type="InterPro" id="IPR050309">
    <property type="entry name" value="Type-B_Carboxylest/Lipase"/>
</dbReference>
<reference evidence="6 7" key="1">
    <citation type="submission" date="2017-06" db="EMBL/GenBank/DDBJ databases">
        <title>Global population genomics of the pathogenic fungus Cryptococcus neoformans var. grubii.</title>
        <authorList>
            <person name="Cuomo C."/>
            <person name="Litvintseva A."/>
            <person name="Chen Y."/>
            <person name="Young S."/>
            <person name="Zeng Q."/>
            <person name="Chapman S."/>
            <person name="Gujja S."/>
            <person name="Saif S."/>
            <person name="Birren B."/>
        </authorList>
    </citation>
    <scope>NUCLEOTIDE SEQUENCE [LARGE SCALE GENOMIC DNA]</scope>
    <source>
        <strain evidence="6 7">Tu259-1</strain>
    </source>
</reference>
<sequence length="637" mass="69314">MRWLNIFPLLLPFVADASPLQPRRQATSGAVSVAQSPSIAALSADNSASPAVPSAVQSSKNSVASASNTPSTSDGHETILSRNNVEQAAPPSVTIYPDTSDGKPITVMGTRMPDVHQDVYLGIPFAKPPVGDLRFRPPQSHIYNSSTFQATTPPPACMQDNSTNNLTISEDCLYLNIYAPAGSNATNNWLPVMVWVYGGSFTAGSNNLYPGTALLDYAQHTNRSFIYVALNYRLGVFGWGTGSGFAEYNAANLGLKDIIKGLTWVQENIWAFGGNPEKVTVFGESAGAVSISLLFLDQSTTLFSGAIMESGAQSTVPTGPTNTTWENAYASLLDVTNCTTPSDKNVTQFQCLKEMPEQELLKAQLTVQSQTEFSAGFIFCPTIDGKLIPDSPHTLISQGHMAKKPFITGNNKDEGTRFVPPTINSTLYGLSIITLGEPVDPTKMALNELVSLYPDVTSLGSPFDTGNETFGLSSAFKQFAAIYGDAQFQAPRRHFLRQANKHGNTQTWTYLFEQYTPGALPYLGSFHGSEVIYALGGAKPGLAEKAGSKTNYTEADAQLSNTMMNYWLNFAYYHNPNGQCGCRDPYSNETYWPRHDYSSYSRNMLSLKSGNVTVIEDNYREAQISFFVDNAKQFNAR</sequence>
<dbReference type="InterPro" id="IPR019819">
    <property type="entry name" value="Carboxylesterase_B_CS"/>
</dbReference>
<dbReference type="InterPro" id="IPR029058">
    <property type="entry name" value="AB_hydrolase_fold"/>
</dbReference>
<keyword evidence="2 3" id="KW-0378">Hydrolase</keyword>
<dbReference type="Pfam" id="PF00135">
    <property type="entry name" value="COesterase"/>
    <property type="match status" value="1"/>
</dbReference>
<dbReference type="PROSITE" id="PS00122">
    <property type="entry name" value="CARBOXYLESTERASE_B_1"/>
    <property type="match status" value="1"/>
</dbReference>
<dbReference type="Proteomes" id="UP000199727">
    <property type="component" value="Unassembled WGS sequence"/>
</dbReference>
<evidence type="ECO:0000259" key="5">
    <source>
        <dbReference type="Pfam" id="PF00135"/>
    </source>
</evidence>
<feature type="chain" id="PRO_5033109239" description="Carboxylic ester hydrolase" evidence="3">
    <location>
        <begin position="18"/>
        <end position="637"/>
    </location>
</feature>
<organism evidence="6 7">
    <name type="scientific">Cryptococcus neoformans Tu259-1</name>
    <dbReference type="NCBI Taxonomy" id="1230072"/>
    <lineage>
        <taxon>Eukaryota</taxon>
        <taxon>Fungi</taxon>
        <taxon>Dikarya</taxon>
        <taxon>Basidiomycota</taxon>
        <taxon>Agaricomycotina</taxon>
        <taxon>Tremellomycetes</taxon>
        <taxon>Tremellales</taxon>
        <taxon>Cryptococcaceae</taxon>
        <taxon>Cryptococcus</taxon>
        <taxon>Cryptococcus neoformans species complex</taxon>
    </lineage>
</organism>
<feature type="compositionally biased region" description="Polar residues" evidence="4">
    <location>
        <begin position="60"/>
        <end position="73"/>
    </location>
</feature>
<keyword evidence="3" id="KW-0732">Signal</keyword>
<evidence type="ECO:0000313" key="7">
    <source>
        <dbReference type="Proteomes" id="UP000199727"/>
    </source>
</evidence>
<feature type="signal peptide" evidence="3">
    <location>
        <begin position="1"/>
        <end position="17"/>
    </location>
</feature>
<gene>
    <name evidence="6" type="ORF">C361_05699</name>
</gene>
<comment type="similarity">
    <text evidence="1 3">Belongs to the type-B carboxylesterase/lipase family.</text>
</comment>
<dbReference type="PROSITE" id="PS00941">
    <property type="entry name" value="CARBOXYLESTERASE_B_2"/>
    <property type="match status" value="1"/>
</dbReference>
<dbReference type="SUPFAM" id="SSF53474">
    <property type="entry name" value="alpha/beta-Hydrolases"/>
    <property type="match status" value="1"/>
</dbReference>
<dbReference type="Gene3D" id="3.40.50.1820">
    <property type="entry name" value="alpha/beta hydrolase"/>
    <property type="match status" value="1"/>
</dbReference>
<evidence type="ECO:0000256" key="4">
    <source>
        <dbReference type="SAM" id="MobiDB-lite"/>
    </source>
</evidence>
<name>A0A854Q4V0_CRYNE</name>
<feature type="region of interest" description="Disordered" evidence="4">
    <location>
        <begin position="44"/>
        <end position="102"/>
    </location>
</feature>
<protein>
    <recommendedName>
        <fullName evidence="3">Carboxylic ester hydrolase</fullName>
        <ecNumber evidence="3">3.1.1.-</ecNumber>
    </recommendedName>
</protein>
<dbReference type="PANTHER" id="PTHR11559">
    <property type="entry name" value="CARBOXYLESTERASE"/>
    <property type="match status" value="1"/>
</dbReference>
<dbReference type="GO" id="GO:0016787">
    <property type="term" value="F:hydrolase activity"/>
    <property type="evidence" value="ECO:0007669"/>
    <property type="project" value="UniProtKB-KW"/>
</dbReference>
<dbReference type="OrthoDB" id="408631at2759"/>
<dbReference type="EMBL" id="AMKT01000076">
    <property type="protein sequence ID" value="OXG14398.1"/>
    <property type="molecule type" value="Genomic_DNA"/>
</dbReference>
<feature type="compositionally biased region" description="Low complexity" evidence="4">
    <location>
        <begin position="44"/>
        <end position="59"/>
    </location>
</feature>